<evidence type="ECO:0000256" key="8">
    <source>
        <dbReference type="ARBA" id="ARBA00023136"/>
    </source>
</evidence>
<evidence type="ECO:0000256" key="4">
    <source>
        <dbReference type="ARBA" id="ARBA00022556"/>
    </source>
</evidence>
<dbReference type="EMBL" id="PYVN01000028">
    <property type="protein sequence ID" value="PTB86245.1"/>
    <property type="molecule type" value="Genomic_DNA"/>
</dbReference>
<protein>
    <recommendedName>
        <fullName evidence="10">UDP-2,3-diacylglucosamine hydrolase</fullName>
        <ecNumber evidence="10">3.6.1.54</ecNumber>
    </recommendedName>
    <alternativeName>
        <fullName evidence="10">UDP-2,3-diacylglucosamine diphosphatase</fullName>
    </alternativeName>
</protein>
<feature type="binding site" evidence="10">
    <location>
        <begin position="78"/>
        <end position="79"/>
    </location>
    <ligand>
        <name>substrate</name>
    </ligand>
</feature>
<dbReference type="SUPFAM" id="SSF56300">
    <property type="entry name" value="Metallo-dependent phosphatases"/>
    <property type="match status" value="1"/>
</dbReference>
<feature type="binding site" evidence="10">
    <location>
        <position position="196"/>
    </location>
    <ligand>
        <name>Mn(2+)</name>
        <dbReference type="ChEBI" id="CHEBI:29035"/>
        <label>1</label>
    </ligand>
</feature>
<feature type="binding site" evidence="10">
    <location>
        <position position="194"/>
    </location>
    <ligand>
        <name>substrate</name>
    </ligand>
</feature>
<dbReference type="CDD" id="cd07398">
    <property type="entry name" value="MPP_YbbF-LpxH"/>
    <property type="match status" value="1"/>
</dbReference>
<dbReference type="InterPro" id="IPR043461">
    <property type="entry name" value="LpxH-like"/>
</dbReference>
<comment type="function">
    <text evidence="10">Hydrolyzes the pyrophosphate bond of UDP-2,3-diacylglucosamine to yield 2,3-diacylglucosamine 1-phosphate (lipid X) and UMP by catalyzing the attack of water at the alpha-P atom. Involved in the biosynthesis of lipid A, a phosphorylated glycolipid that anchors the lipopolysaccharide to the outer membrane of the cell.</text>
</comment>
<feature type="binding site" evidence="10">
    <location>
        <position position="121"/>
    </location>
    <ligand>
        <name>substrate</name>
    </ligand>
</feature>
<feature type="binding site" evidence="10">
    <location>
        <position position="113"/>
    </location>
    <ligand>
        <name>Mn(2+)</name>
        <dbReference type="ChEBI" id="CHEBI:29035"/>
        <label>2</label>
    </ligand>
</feature>
<keyword evidence="4 10" id="KW-0441">Lipid A biosynthesis</keyword>
<evidence type="ECO:0000256" key="5">
    <source>
        <dbReference type="ARBA" id="ARBA00022723"/>
    </source>
</evidence>
<dbReference type="NCBIfam" id="NF003743">
    <property type="entry name" value="PRK05340.1"/>
    <property type="match status" value="1"/>
</dbReference>
<feature type="binding site" evidence="10">
    <location>
        <position position="8"/>
    </location>
    <ligand>
        <name>Mn(2+)</name>
        <dbReference type="ChEBI" id="CHEBI:29035"/>
        <label>1</label>
    </ligand>
</feature>
<comment type="similarity">
    <text evidence="10">Belongs to the LpxH family.</text>
</comment>
<evidence type="ECO:0000259" key="11">
    <source>
        <dbReference type="Pfam" id="PF00149"/>
    </source>
</evidence>
<feature type="binding site" evidence="10">
    <location>
        <position position="194"/>
    </location>
    <ligand>
        <name>Mn(2+)</name>
        <dbReference type="ChEBI" id="CHEBI:29035"/>
        <label>2</label>
    </ligand>
</feature>
<dbReference type="UniPathway" id="UPA00359">
    <property type="reaction ID" value="UER00480"/>
</dbReference>
<keyword evidence="3 10" id="KW-0997">Cell inner membrane</keyword>
<dbReference type="InterPro" id="IPR010138">
    <property type="entry name" value="UDP-diacylglucosamine_Hdrlase"/>
</dbReference>
<dbReference type="PANTHER" id="PTHR34990">
    <property type="entry name" value="UDP-2,3-DIACYLGLUCOSAMINE HYDROLASE-RELATED"/>
    <property type="match status" value="1"/>
</dbReference>
<keyword evidence="5 10" id="KW-0479">Metal-binding</keyword>
<dbReference type="GO" id="GO:0005737">
    <property type="term" value="C:cytoplasm"/>
    <property type="evidence" value="ECO:0007669"/>
    <property type="project" value="InterPro"/>
</dbReference>
<feature type="binding site" evidence="10">
    <location>
        <position position="163"/>
    </location>
    <ligand>
        <name>substrate</name>
    </ligand>
</feature>
<gene>
    <name evidence="10" type="primary">lpxH</name>
    <name evidence="12" type="ORF">C9940_03230</name>
</gene>
<comment type="cofactor">
    <cofactor evidence="10">
        <name>Mn(2+)</name>
        <dbReference type="ChEBI" id="CHEBI:29035"/>
    </cofactor>
    <text evidence="10">Binds 2 Mn(2+) ions per subunit in a binuclear metal center.</text>
</comment>
<feature type="binding site" evidence="10">
    <location>
        <position position="159"/>
    </location>
    <ligand>
        <name>substrate</name>
    </ligand>
</feature>
<dbReference type="Pfam" id="PF00149">
    <property type="entry name" value="Metallophos"/>
    <property type="match status" value="1"/>
</dbReference>
<keyword evidence="2 10" id="KW-0444">Lipid biosynthesis</keyword>
<dbReference type="InterPro" id="IPR004843">
    <property type="entry name" value="Calcineurin-like_PHP"/>
</dbReference>
<dbReference type="EC" id="3.6.1.54" evidence="10"/>
<accession>A0A2T4CXH5</accession>
<dbReference type="InterPro" id="IPR029052">
    <property type="entry name" value="Metallo-depent_PP-like"/>
</dbReference>
<feature type="domain" description="Calcineurin-like phosphoesterase" evidence="11">
    <location>
        <begin position="1"/>
        <end position="198"/>
    </location>
</feature>
<feature type="binding site" evidence="10">
    <location>
        <position position="166"/>
    </location>
    <ligand>
        <name>substrate</name>
    </ligand>
</feature>
<dbReference type="GO" id="GO:0019897">
    <property type="term" value="C:extrinsic component of plasma membrane"/>
    <property type="evidence" value="ECO:0007669"/>
    <property type="project" value="UniProtKB-UniRule"/>
</dbReference>
<comment type="caution">
    <text evidence="12">The sequence shown here is derived from an EMBL/GenBank/DDBJ whole genome shotgun (WGS) entry which is preliminary data.</text>
</comment>
<dbReference type="GO" id="GO:0009245">
    <property type="term" value="P:lipid A biosynthetic process"/>
    <property type="evidence" value="ECO:0007669"/>
    <property type="project" value="UniProtKB-UniRule"/>
</dbReference>
<dbReference type="GO" id="GO:0030145">
    <property type="term" value="F:manganese ion binding"/>
    <property type="evidence" value="ECO:0007669"/>
    <property type="project" value="UniProtKB-UniRule"/>
</dbReference>
<comment type="pathway">
    <text evidence="10">Glycolipid biosynthesis; lipid IV(A) biosynthesis; lipid IV(A) from (3R)-3-hydroxytetradecanoyl-[acyl-carrier-protein] and UDP-N-acetyl-alpha-D-glucosamine: step 4/6.</text>
</comment>
<dbReference type="HAMAP" id="MF_00575">
    <property type="entry name" value="LpxH"/>
    <property type="match status" value="1"/>
</dbReference>
<organism evidence="12">
    <name type="scientific">Pseudidiomarina aestuarii</name>
    <dbReference type="NCBI Taxonomy" id="624146"/>
    <lineage>
        <taxon>Bacteria</taxon>
        <taxon>Pseudomonadati</taxon>
        <taxon>Pseudomonadota</taxon>
        <taxon>Gammaproteobacteria</taxon>
        <taxon>Alteromonadales</taxon>
        <taxon>Idiomarinaceae</taxon>
        <taxon>Pseudidiomarina</taxon>
    </lineage>
</organism>
<keyword evidence="1 10" id="KW-1003">Cell membrane</keyword>
<comment type="subcellular location">
    <subcellularLocation>
        <location evidence="10">Cell inner membrane</location>
        <topology evidence="10">Peripheral membrane protein</topology>
        <orientation evidence="10">Cytoplasmic side</orientation>
    </subcellularLocation>
</comment>
<proteinExistence type="inferred from homology"/>
<evidence type="ECO:0000256" key="6">
    <source>
        <dbReference type="ARBA" id="ARBA00022801"/>
    </source>
</evidence>
<reference evidence="12" key="1">
    <citation type="submission" date="2018-03" db="EMBL/GenBank/DDBJ databases">
        <title>Cross-interface Injection: A General Nanoliter Liquid Handling Method Applied to Single Cells Genome Amplification Automated Nanoliter Liquid Handling Applied to Single Cell Multiple Displacement Amplification.</title>
        <authorList>
            <person name="Yun J."/>
            <person name="Xu P."/>
            <person name="Xu J."/>
            <person name="Dai X."/>
            <person name="Wang Y."/>
            <person name="Zheng X."/>
            <person name="Cao C."/>
            <person name="Yi Q."/>
            <person name="Zhu Y."/>
            <person name="Wang L."/>
            <person name="Dong Z."/>
            <person name="Huang Y."/>
            <person name="Huang L."/>
            <person name="Du W."/>
        </authorList>
    </citation>
    <scope>NUCLEOTIDE SEQUENCE [LARGE SCALE GENOMIC DNA]</scope>
    <source>
        <strain evidence="12">Z-D3-2</strain>
    </source>
</reference>
<keyword evidence="9 10" id="KW-0464">Manganese</keyword>
<dbReference type="NCBIfam" id="TIGR01854">
    <property type="entry name" value="lipid_A_lpxH"/>
    <property type="match status" value="1"/>
</dbReference>
<feature type="binding site" evidence="10">
    <location>
        <position position="78"/>
    </location>
    <ligand>
        <name>Mn(2+)</name>
        <dbReference type="ChEBI" id="CHEBI:29035"/>
        <label>2</label>
    </ligand>
</feature>
<evidence type="ECO:0000256" key="9">
    <source>
        <dbReference type="ARBA" id="ARBA00023211"/>
    </source>
</evidence>
<sequence>MKTLFISDLHLSPDQPELIRLATDFVAQQVNVDAFYIVGDIFNTWLGDDLVPNEFDPFIQALQNLQQQGSKIYLMVGNRDFMLGKDFAQRVGGTLLDDPVMIDVYGHKILLMHGDSLCTDDVSYQRYRKVVRNRWLQKLFLAMPLKVRQGISDKIKAKSKQQKQYKQAQIMDVNSASVRQVMQQYNATLLLHGHTHRPAIHTLQSSQNISKYRIVLGDWQPDASYIEITPEKIRLVDKRLPEGQAILSLN</sequence>
<evidence type="ECO:0000256" key="3">
    <source>
        <dbReference type="ARBA" id="ARBA00022519"/>
    </source>
</evidence>
<name>A0A2T4CXH5_9GAMM</name>
<dbReference type="Gene3D" id="3.60.21.10">
    <property type="match status" value="1"/>
</dbReference>
<keyword evidence="6 10" id="KW-0378">Hydrolase</keyword>
<comment type="catalytic activity">
    <reaction evidence="10">
        <text>UDP-2-N,3-O-bis[(3R)-3-hydroxytetradecanoyl]-alpha-D-glucosamine + H2O = 2-N,3-O-bis[(3R)-3-hydroxytetradecanoyl]-alpha-D-glucosaminyl 1-phosphate + UMP + 2 H(+)</text>
        <dbReference type="Rhea" id="RHEA:25213"/>
        <dbReference type="ChEBI" id="CHEBI:15377"/>
        <dbReference type="ChEBI" id="CHEBI:15378"/>
        <dbReference type="ChEBI" id="CHEBI:57865"/>
        <dbReference type="ChEBI" id="CHEBI:57957"/>
        <dbReference type="ChEBI" id="CHEBI:78847"/>
        <dbReference type="EC" id="3.6.1.54"/>
    </reaction>
</comment>
<evidence type="ECO:0000256" key="1">
    <source>
        <dbReference type="ARBA" id="ARBA00022475"/>
    </source>
</evidence>
<feature type="binding site" evidence="10">
    <location>
        <position position="40"/>
    </location>
    <ligand>
        <name>Mn(2+)</name>
        <dbReference type="ChEBI" id="CHEBI:29035"/>
        <label>2</label>
    </ligand>
</feature>
<evidence type="ECO:0000256" key="10">
    <source>
        <dbReference type="HAMAP-Rule" id="MF_00575"/>
    </source>
</evidence>
<keyword evidence="8 10" id="KW-0472">Membrane</keyword>
<evidence type="ECO:0000313" key="12">
    <source>
        <dbReference type="EMBL" id="PTB86245.1"/>
    </source>
</evidence>
<keyword evidence="7 10" id="KW-0443">Lipid metabolism</keyword>
<dbReference type="AlphaFoldDB" id="A0A2T4CXH5"/>
<feature type="binding site" evidence="10">
    <location>
        <position position="40"/>
    </location>
    <ligand>
        <name>Mn(2+)</name>
        <dbReference type="ChEBI" id="CHEBI:29035"/>
        <label>1</label>
    </ligand>
</feature>
<feature type="binding site" evidence="10">
    <location>
        <position position="10"/>
    </location>
    <ligand>
        <name>Mn(2+)</name>
        <dbReference type="ChEBI" id="CHEBI:29035"/>
        <label>1</label>
    </ligand>
</feature>
<evidence type="ECO:0000256" key="2">
    <source>
        <dbReference type="ARBA" id="ARBA00022516"/>
    </source>
</evidence>
<evidence type="ECO:0000256" key="7">
    <source>
        <dbReference type="ARBA" id="ARBA00023098"/>
    </source>
</evidence>
<dbReference type="PANTHER" id="PTHR34990:SF1">
    <property type="entry name" value="UDP-2,3-DIACYLGLUCOSAMINE HYDROLASE"/>
    <property type="match status" value="1"/>
</dbReference>
<dbReference type="GO" id="GO:0008758">
    <property type="term" value="F:UDP-2,3-diacylglucosamine hydrolase activity"/>
    <property type="evidence" value="ECO:0007669"/>
    <property type="project" value="UniProtKB-UniRule"/>
</dbReference>